<dbReference type="RefSeq" id="WP_256552155.1">
    <property type="nucleotide sequence ID" value="NZ_CP101751.1"/>
</dbReference>
<dbReference type="PROSITE" id="PS51257">
    <property type="entry name" value="PROKAR_LIPOPROTEIN"/>
    <property type="match status" value="1"/>
</dbReference>
<organism evidence="1 2">
    <name type="scientific">Flavobacterium cerinum</name>
    <dbReference type="NCBI Taxonomy" id="2502784"/>
    <lineage>
        <taxon>Bacteria</taxon>
        <taxon>Pseudomonadati</taxon>
        <taxon>Bacteroidota</taxon>
        <taxon>Flavobacteriia</taxon>
        <taxon>Flavobacteriales</taxon>
        <taxon>Flavobacteriaceae</taxon>
        <taxon>Flavobacterium</taxon>
    </lineage>
</organism>
<name>A0ABY5IYE1_9FLAO</name>
<sequence length="113" mass="13218">MKYLTIILIFIVSSCELFQDCKQMSEDYKLEECLLIVNQPPDSMTVKFAASGTNIITKKKCDCVADNRWWNNYSKYIERGDTIIKRRGKLTFSIHKKDTVLNFKWSCGGKEYE</sequence>
<dbReference type="EMBL" id="CP101751">
    <property type="protein sequence ID" value="UUC46491.1"/>
    <property type="molecule type" value="Genomic_DNA"/>
</dbReference>
<keyword evidence="2" id="KW-1185">Reference proteome</keyword>
<evidence type="ECO:0000313" key="1">
    <source>
        <dbReference type="EMBL" id="UUC46491.1"/>
    </source>
</evidence>
<evidence type="ECO:0000313" key="2">
    <source>
        <dbReference type="Proteomes" id="UP001059844"/>
    </source>
</evidence>
<proteinExistence type="predicted"/>
<gene>
    <name evidence="1" type="ORF">NOX80_04645</name>
</gene>
<protein>
    <recommendedName>
        <fullName evidence="3">Lipoprotein</fullName>
    </recommendedName>
</protein>
<dbReference type="Proteomes" id="UP001059844">
    <property type="component" value="Chromosome"/>
</dbReference>
<reference evidence="1" key="1">
    <citation type="submission" date="2022-07" db="EMBL/GenBank/DDBJ databases">
        <title>Isolation, identification, and degradation of a PFOSA degrading strain from sewage treatment plant.</title>
        <authorList>
            <person name="Zhang L."/>
            <person name="Huo Y."/>
        </authorList>
    </citation>
    <scope>NUCLEOTIDE SEQUENCE</scope>
    <source>
        <strain evidence="1">C1</strain>
    </source>
</reference>
<accession>A0ABY5IYE1</accession>
<evidence type="ECO:0008006" key="3">
    <source>
        <dbReference type="Google" id="ProtNLM"/>
    </source>
</evidence>